<feature type="transmembrane region" description="Helical" evidence="8">
    <location>
        <begin position="494"/>
        <end position="515"/>
    </location>
</feature>
<evidence type="ECO:0000256" key="5">
    <source>
        <dbReference type="ARBA" id="ARBA00023136"/>
    </source>
</evidence>
<feature type="transmembrane region" description="Helical" evidence="8">
    <location>
        <begin position="164"/>
        <end position="182"/>
    </location>
</feature>
<feature type="transmembrane region" description="Helical" evidence="8">
    <location>
        <begin position="258"/>
        <end position="280"/>
    </location>
</feature>
<evidence type="ECO:0000313" key="9">
    <source>
        <dbReference type="EMBL" id="CCH42491.1"/>
    </source>
</evidence>
<organism evidence="9 10">
    <name type="scientific">Wickerhamomyces ciferrii (strain ATCC 14091 / BCRC 22168 / CBS 111 / JCM 3599 / NBRC 0793 / NRRL Y-1031 F-60-10)</name>
    <name type="common">Yeast</name>
    <name type="synonym">Pichia ciferrii</name>
    <dbReference type="NCBI Taxonomy" id="1206466"/>
    <lineage>
        <taxon>Eukaryota</taxon>
        <taxon>Fungi</taxon>
        <taxon>Dikarya</taxon>
        <taxon>Ascomycota</taxon>
        <taxon>Saccharomycotina</taxon>
        <taxon>Saccharomycetes</taxon>
        <taxon>Phaffomycetales</taxon>
        <taxon>Wickerhamomycetaceae</taxon>
        <taxon>Wickerhamomyces</taxon>
    </lineage>
</organism>
<dbReference type="Proteomes" id="UP000009328">
    <property type="component" value="Unassembled WGS sequence"/>
</dbReference>
<feature type="transmembrane region" description="Helical" evidence="8">
    <location>
        <begin position="403"/>
        <end position="422"/>
    </location>
</feature>
<dbReference type="Pfam" id="PF07690">
    <property type="entry name" value="MFS_1"/>
    <property type="match status" value="1"/>
</dbReference>
<feature type="transmembrane region" description="Helical" evidence="8">
    <location>
        <begin position="226"/>
        <end position="246"/>
    </location>
</feature>
<evidence type="ECO:0000313" key="10">
    <source>
        <dbReference type="Proteomes" id="UP000009328"/>
    </source>
</evidence>
<dbReference type="STRING" id="1206466.K0KHJ8"/>
<dbReference type="AlphaFoldDB" id="K0KHJ8"/>
<comment type="caution">
    <text evidence="9">The sequence shown here is derived from an EMBL/GenBank/DDBJ whole genome shotgun (WGS) entry which is preliminary data.</text>
</comment>
<sequence length="581" mass="67118">MTDYSAWYWKFIPHYRDVKDPDLYDENGSEIIYDIHNSKDTQLIEYRDESNRKWYKVFDEYEYRLNKYKRQEKTWWGWFDKNATAQEKKFLTKLDFMIVLYSIAGFWSMNLNQANISNAYVSGMKEGLNMYGNELSNSNALYNAGCTIFQLVFMYVFPRVPLNYLFLIGNLGWSIITLASAHVQTAQQLYVSRFFVGAFESGYFILVHYLFGSWYKGLEINYRGGIFYCGLYLGVLTSGLLQGQIYESLNNVLGLPGWRWMFIIDGAITIPIAIYGFYVVPGTPENCTSLFLTDEEILLARRRLREANIVSPSRDPPPFLNWKLWKKVISSWPIYILMVMDGLFWNASGAVKNAGFALWLKSLNRYSTPELNRLTSIPPALAIAFVLAVCFSADIIKSRSIAILWGTTITLTTNLILAIWEVPESAKWYSFYLSYFGYTISSVVYGWLNDIMRHDPQERAIVLCAANIFSQQSTAWLVPLTFPTVEGPRFKKGYIFATVVDVVLLLWVLLTYFFYKREERKNAKINGIVLYNSSKGDVPLEVREHLASKSDDSESDVVGSQINENKGDFNEDIKEIREEKL</sequence>
<keyword evidence="4 8" id="KW-1133">Transmembrane helix</keyword>
<feature type="transmembrane region" description="Helical" evidence="8">
    <location>
        <begin position="90"/>
        <end position="109"/>
    </location>
</feature>
<evidence type="ECO:0000256" key="6">
    <source>
        <dbReference type="ARBA" id="ARBA00037968"/>
    </source>
</evidence>
<protein>
    <submittedName>
        <fullName evidence="9">Transporter SEO1</fullName>
    </submittedName>
</protein>
<feature type="transmembrane region" description="Helical" evidence="8">
    <location>
        <begin position="332"/>
        <end position="351"/>
    </location>
</feature>
<dbReference type="PANTHER" id="PTHR43791:SF15">
    <property type="entry name" value="TRANSPORTER SEO1-RELATED"/>
    <property type="match status" value="1"/>
</dbReference>
<feature type="region of interest" description="Disordered" evidence="7">
    <location>
        <begin position="546"/>
        <end position="581"/>
    </location>
</feature>
<dbReference type="InterPro" id="IPR036259">
    <property type="entry name" value="MFS_trans_sf"/>
</dbReference>
<dbReference type="Gene3D" id="1.20.1250.20">
    <property type="entry name" value="MFS general substrate transporter like domains"/>
    <property type="match status" value="1"/>
</dbReference>
<dbReference type="GO" id="GO:0022857">
    <property type="term" value="F:transmembrane transporter activity"/>
    <property type="evidence" value="ECO:0007669"/>
    <property type="project" value="InterPro"/>
</dbReference>
<name>K0KHJ8_WICCF</name>
<dbReference type="EMBL" id="CAIF01000047">
    <property type="protein sequence ID" value="CCH42491.1"/>
    <property type="molecule type" value="Genomic_DNA"/>
</dbReference>
<evidence type="ECO:0000256" key="8">
    <source>
        <dbReference type="SAM" id="Phobius"/>
    </source>
</evidence>
<keyword evidence="5 8" id="KW-0472">Membrane</keyword>
<accession>K0KHJ8</accession>
<gene>
    <name evidence="9" type="ORF">BN7_2036</name>
</gene>
<evidence type="ECO:0000256" key="2">
    <source>
        <dbReference type="ARBA" id="ARBA00022448"/>
    </source>
</evidence>
<keyword evidence="3 8" id="KW-0812">Transmembrane</keyword>
<dbReference type="SUPFAM" id="SSF103473">
    <property type="entry name" value="MFS general substrate transporter"/>
    <property type="match status" value="1"/>
</dbReference>
<dbReference type="HOGENOM" id="CLU_001265_4_2_1"/>
<feature type="transmembrane region" description="Helical" evidence="8">
    <location>
        <begin position="140"/>
        <end position="157"/>
    </location>
</feature>
<evidence type="ECO:0000256" key="4">
    <source>
        <dbReference type="ARBA" id="ARBA00022989"/>
    </source>
</evidence>
<dbReference type="InParanoid" id="K0KHJ8"/>
<dbReference type="eggNOG" id="KOG2533">
    <property type="taxonomic scope" value="Eukaryota"/>
</dbReference>
<feature type="transmembrane region" description="Helical" evidence="8">
    <location>
        <begin position="428"/>
        <end position="448"/>
    </location>
</feature>
<feature type="transmembrane region" description="Helical" evidence="8">
    <location>
        <begin position="194"/>
        <end position="214"/>
    </location>
</feature>
<dbReference type="InterPro" id="IPR011701">
    <property type="entry name" value="MFS"/>
</dbReference>
<feature type="transmembrane region" description="Helical" evidence="8">
    <location>
        <begin position="371"/>
        <end position="391"/>
    </location>
</feature>
<feature type="transmembrane region" description="Helical" evidence="8">
    <location>
        <begin position="460"/>
        <end position="482"/>
    </location>
</feature>
<feature type="compositionally biased region" description="Basic and acidic residues" evidence="7">
    <location>
        <begin position="565"/>
        <end position="581"/>
    </location>
</feature>
<keyword evidence="2" id="KW-0813">Transport</keyword>
<dbReference type="GO" id="GO:0016020">
    <property type="term" value="C:membrane"/>
    <property type="evidence" value="ECO:0007669"/>
    <property type="project" value="UniProtKB-SubCell"/>
</dbReference>
<comment type="similarity">
    <text evidence="6">Belongs to the major facilitator superfamily. Allantoate permease family.</text>
</comment>
<evidence type="ECO:0000256" key="7">
    <source>
        <dbReference type="SAM" id="MobiDB-lite"/>
    </source>
</evidence>
<comment type="subcellular location">
    <subcellularLocation>
        <location evidence="1">Membrane</location>
        <topology evidence="1">Multi-pass membrane protein</topology>
    </subcellularLocation>
</comment>
<keyword evidence="10" id="KW-1185">Reference proteome</keyword>
<dbReference type="PANTHER" id="PTHR43791">
    <property type="entry name" value="PERMEASE-RELATED"/>
    <property type="match status" value="1"/>
</dbReference>
<evidence type="ECO:0000256" key="1">
    <source>
        <dbReference type="ARBA" id="ARBA00004141"/>
    </source>
</evidence>
<reference evidence="9 10" key="1">
    <citation type="journal article" date="2012" name="Eukaryot. Cell">
        <title>Draft genome sequence of Wickerhamomyces ciferrii NRRL Y-1031 F-60-10.</title>
        <authorList>
            <person name="Schneider J."/>
            <person name="Andrea H."/>
            <person name="Blom J."/>
            <person name="Jaenicke S."/>
            <person name="Ruckert C."/>
            <person name="Schorsch C."/>
            <person name="Szczepanowski R."/>
            <person name="Farwick M."/>
            <person name="Goesmann A."/>
            <person name="Puhler A."/>
            <person name="Schaffer S."/>
            <person name="Tauch A."/>
            <person name="Kohler T."/>
            <person name="Brinkrolf K."/>
        </authorList>
    </citation>
    <scope>NUCLEOTIDE SEQUENCE [LARGE SCALE GENOMIC DNA]</scope>
    <source>
        <strain evidence="10">ATCC 14091 / BCRC 22168 / CBS 111 / JCM 3599 / NBRC 0793 / NRRL Y-1031 F-60-10</strain>
    </source>
</reference>
<proteinExistence type="inferred from homology"/>
<evidence type="ECO:0000256" key="3">
    <source>
        <dbReference type="ARBA" id="ARBA00022692"/>
    </source>
</evidence>
<dbReference type="FunFam" id="1.20.1250.20:FF:000065">
    <property type="entry name" value="Putative MFS pantothenate transporter"/>
    <property type="match status" value="1"/>
</dbReference>